<dbReference type="AlphaFoldDB" id="A0A9X0MJU7"/>
<sequence length="68" mass="8037">MKQEFEGKVIYDRTSDTGDPRFDFEYSIGYNSAPSIEELLNRYNGKKIKMTISIEEIDDNDEENEDEY</sequence>
<dbReference type="Proteomes" id="UP000075476">
    <property type="component" value="Unassembled WGS sequence"/>
</dbReference>
<evidence type="ECO:0000313" key="2">
    <source>
        <dbReference type="Proteomes" id="UP000075476"/>
    </source>
</evidence>
<evidence type="ECO:0000313" key="1">
    <source>
        <dbReference type="EMBL" id="KXY51010.1"/>
    </source>
</evidence>
<proteinExistence type="predicted"/>
<organism evidence="1 2">
    <name type="scientific">Bacillus cereus</name>
    <dbReference type="NCBI Taxonomy" id="1396"/>
    <lineage>
        <taxon>Bacteria</taxon>
        <taxon>Bacillati</taxon>
        <taxon>Bacillota</taxon>
        <taxon>Bacilli</taxon>
        <taxon>Bacillales</taxon>
        <taxon>Bacillaceae</taxon>
        <taxon>Bacillus</taxon>
        <taxon>Bacillus cereus group</taxon>
    </lineage>
</organism>
<accession>A0A9X0MJU7</accession>
<name>A0A9X0MJU7_BACCE</name>
<dbReference type="RefSeq" id="WP_061662350.1">
    <property type="nucleotide sequence ID" value="NZ_LOMO01000001.1"/>
</dbReference>
<gene>
    <name evidence="1" type="ORF">AT268_31195</name>
</gene>
<reference evidence="1 2" key="1">
    <citation type="submission" date="2015-12" db="EMBL/GenBank/DDBJ databases">
        <title>Bacillus cereus Group isolate.</title>
        <authorList>
            <person name="Kovac J."/>
        </authorList>
    </citation>
    <scope>NUCLEOTIDE SEQUENCE [LARGE SCALE GENOMIC DNA]</scope>
    <source>
        <strain evidence="1 2">FSL K6-0073</strain>
    </source>
</reference>
<protein>
    <submittedName>
        <fullName evidence="1">Uncharacterized protein</fullName>
    </submittedName>
</protein>
<dbReference type="EMBL" id="LOMO01000001">
    <property type="protein sequence ID" value="KXY51010.1"/>
    <property type="molecule type" value="Genomic_DNA"/>
</dbReference>
<comment type="caution">
    <text evidence="1">The sequence shown here is derived from an EMBL/GenBank/DDBJ whole genome shotgun (WGS) entry which is preliminary data.</text>
</comment>